<comment type="subcellular location">
    <subcellularLocation>
        <location evidence="1">Cell membrane</location>
    </subcellularLocation>
</comment>
<sequence length="113" mass="13347">MDSQLIMTLLKLVIFFPLVIGLILWLGKTVEKYSHINRKSTMRVIERLTISKDNSLLIVKIGDKFYLVTSAQGKIEIVEEVEGENYKEIEMVQLKNSRELKQLFKDKYLKWRK</sequence>
<reference evidence="7 8" key="1">
    <citation type="journal article" date="2019" name="Int. J. Syst. Evol. Microbiol.">
        <title>The Global Catalogue of Microorganisms (GCM) 10K type strain sequencing project: providing services to taxonomists for standard genome sequencing and annotation.</title>
        <authorList>
            <consortium name="The Broad Institute Genomics Platform"/>
            <consortium name="The Broad Institute Genome Sequencing Center for Infectious Disease"/>
            <person name="Wu L."/>
            <person name="Ma J."/>
        </authorList>
    </citation>
    <scope>NUCLEOTIDE SEQUENCE [LARGE SCALE GENOMIC DNA]</scope>
    <source>
        <strain evidence="7 8">JCM 1417</strain>
    </source>
</reference>
<protein>
    <recommendedName>
        <fullName evidence="9">Flagellar protein</fullName>
    </recommendedName>
</protein>
<dbReference type="Proteomes" id="UP001501047">
    <property type="component" value="Unassembled WGS sequence"/>
</dbReference>
<gene>
    <name evidence="7" type="ORF">GCM10008908_06940</name>
</gene>
<dbReference type="RefSeq" id="WP_343823655.1">
    <property type="nucleotide sequence ID" value="NZ_BAAACI010000001.1"/>
</dbReference>
<evidence type="ECO:0008006" key="9">
    <source>
        <dbReference type="Google" id="ProtNLM"/>
    </source>
</evidence>
<evidence type="ECO:0000256" key="6">
    <source>
        <dbReference type="SAM" id="Phobius"/>
    </source>
</evidence>
<comment type="caution">
    <text evidence="7">The sequence shown here is derived from an EMBL/GenBank/DDBJ whole genome shotgun (WGS) entry which is preliminary data.</text>
</comment>
<accession>A0ABN1KIA4</accession>
<dbReference type="InterPro" id="IPR022781">
    <property type="entry name" value="Flagellar_biosynth_FliO"/>
</dbReference>
<evidence type="ECO:0000313" key="7">
    <source>
        <dbReference type="EMBL" id="GAA0767637.1"/>
    </source>
</evidence>
<organism evidence="7 8">
    <name type="scientific">Clostridium subterminale</name>
    <dbReference type="NCBI Taxonomy" id="1550"/>
    <lineage>
        <taxon>Bacteria</taxon>
        <taxon>Bacillati</taxon>
        <taxon>Bacillota</taxon>
        <taxon>Clostridia</taxon>
        <taxon>Eubacteriales</taxon>
        <taxon>Clostridiaceae</taxon>
        <taxon>Clostridium</taxon>
    </lineage>
</organism>
<evidence type="ECO:0000313" key="8">
    <source>
        <dbReference type="Proteomes" id="UP001501047"/>
    </source>
</evidence>
<dbReference type="EMBL" id="BAAACI010000001">
    <property type="protein sequence ID" value="GAA0767637.1"/>
    <property type="molecule type" value="Genomic_DNA"/>
</dbReference>
<evidence type="ECO:0000256" key="1">
    <source>
        <dbReference type="ARBA" id="ARBA00004236"/>
    </source>
</evidence>
<proteinExistence type="predicted"/>
<keyword evidence="5 6" id="KW-0472">Membrane</keyword>
<evidence type="ECO:0000256" key="5">
    <source>
        <dbReference type="ARBA" id="ARBA00023136"/>
    </source>
</evidence>
<evidence type="ECO:0000256" key="4">
    <source>
        <dbReference type="ARBA" id="ARBA00022989"/>
    </source>
</evidence>
<keyword evidence="2" id="KW-1003">Cell membrane</keyword>
<name>A0ABN1KIA4_CLOSU</name>
<evidence type="ECO:0000256" key="3">
    <source>
        <dbReference type="ARBA" id="ARBA00022692"/>
    </source>
</evidence>
<feature type="transmembrane region" description="Helical" evidence="6">
    <location>
        <begin position="6"/>
        <end position="26"/>
    </location>
</feature>
<keyword evidence="3 6" id="KW-0812">Transmembrane</keyword>
<dbReference type="Pfam" id="PF04347">
    <property type="entry name" value="FliO"/>
    <property type="match status" value="1"/>
</dbReference>
<keyword evidence="4 6" id="KW-1133">Transmembrane helix</keyword>
<keyword evidence="8" id="KW-1185">Reference proteome</keyword>
<evidence type="ECO:0000256" key="2">
    <source>
        <dbReference type="ARBA" id="ARBA00022475"/>
    </source>
</evidence>